<organism evidence="3 4">
    <name type="scientific">Roseobacter fucihabitans</name>
    <dbReference type="NCBI Taxonomy" id="1537242"/>
    <lineage>
        <taxon>Bacteria</taxon>
        <taxon>Pseudomonadati</taxon>
        <taxon>Pseudomonadota</taxon>
        <taxon>Alphaproteobacteria</taxon>
        <taxon>Rhodobacterales</taxon>
        <taxon>Roseobacteraceae</taxon>
        <taxon>Roseobacter</taxon>
    </lineage>
</organism>
<dbReference type="PANTHER" id="PTHR38340:SF1">
    <property type="entry name" value="S-LAYER PROTEIN"/>
    <property type="match status" value="1"/>
</dbReference>
<dbReference type="InterPro" id="IPR001343">
    <property type="entry name" value="Hemolysn_Ca-bd"/>
</dbReference>
<evidence type="ECO:0000256" key="1">
    <source>
        <dbReference type="ARBA" id="ARBA00004613"/>
    </source>
</evidence>
<evidence type="ECO:0000313" key="4">
    <source>
        <dbReference type="Proteomes" id="UP001318682"/>
    </source>
</evidence>
<protein>
    <submittedName>
        <fullName evidence="3">Uncharacterized protein</fullName>
    </submittedName>
</protein>
<dbReference type="RefSeq" id="WP_338469228.1">
    <property type="nucleotide sequence ID" value="NZ_CP143423.1"/>
</dbReference>
<evidence type="ECO:0000256" key="2">
    <source>
        <dbReference type="ARBA" id="ARBA00022525"/>
    </source>
</evidence>
<sequence length="1094" mass="114957">MATQITGTKFNDIARIGSGAQVVSMGAGNDLIISYGDAGEPDPAQTNGAIGRVYPPNIKSGNDILTGGEGADRFEFRALINAKESVIAAHTAPSGSVNWGAVAGENDNVHDHWVEGFGLDTITDYSRSQGDKIVITGHTMTLDAITYGADAGGAFSLITLYSQQGNGGAGGANTATGAHDEDPLGQIKVYGDRVARKDLNIQRNNDGIDRLNNADATYAPLEAGVTQIVASNSDNTNFTGSLFRQMDRITIGEGSQVVHAGGGYDIIYSFSDGGEPNPAQTNGANGRVTPPVAPAQSNDVISGGQGPDTFAFRLLLNAKQEVLDAYTRDDGSVNWRGVAGENDNVHDHWVEGIGRDTILDYSNQDGDKINIEGHTVEIASITYGADAGGDFSMITLRSQQGNGGAGGTNTATGAHDEDPLGQIKVYGDKVANRDIALKANVFYGVDRLEDIKRAESEGFADNDVAEPIHPTWGAGMPWAIQAVFTGTLQSDFFQAGSGTQIIRAGHGNDRIISFGDAGEPDPAQTSGAAGRMTPKLGFGASDDYLTGGKGADRFEFHALLNATAQHTSVTGNINWRGVAGENDNVHDHWVEGFGRDTILDFNKNDGDKIVIRGHTVEIANITYGTDQKGAFSEIKVISQQGNGGAGGANTATGAHDEDPLGIVKVYGDRVLKKDLTVQRDGVFDGANRLAQADALLEYNGGAQVFENTTHQGSLVTAPEDIKTVDRIVIGSGAQRVDAGVGNDFIRIFADGGEPDPAQSGGAGRFGAAQRAAFSVDTITGGQGRDTFKFNYLLDATDIVLARYTRDDGSINWRAVAGENDAVHDHWVESGGHDVILDYSKQDKDMIVLRGHTVELAKIDYGTDAGGDFSLLHVRSQQGAGGGAHDEDKLGTVKVYGDTVKRADVKVTAKGVFDGIDIIEEINGLANHIVGNQQANTLAGTSDADNIHAKGGRDVVTGGNGGDFIFGGGQNDSLFGGNGNDWIEGGAGNDALFGEMGEDTLVSDLGRDGMTGGRGADVFMFTDFSRGGTIFDWEAGVDRIDVSRLDKVQKLADLDVTKLSSTSYRLEFVNDGGKPGVIDVISAGNLALTSDDFLF</sequence>
<keyword evidence="2" id="KW-0964">Secreted</keyword>
<dbReference type="PROSITE" id="PS00330">
    <property type="entry name" value="HEMOLYSIN_CALCIUM"/>
    <property type="match status" value="1"/>
</dbReference>
<dbReference type="EMBL" id="CP143423">
    <property type="protein sequence ID" value="WVX47678.1"/>
    <property type="molecule type" value="Genomic_DNA"/>
</dbReference>
<name>A0ABZ2BQD5_9RHOB</name>
<dbReference type="InterPro" id="IPR018511">
    <property type="entry name" value="Hemolysin-typ_Ca-bd_CS"/>
</dbReference>
<dbReference type="InterPro" id="IPR050557">
    <property type="entry name" value="RTX_toxin/Mannuronan_C5-epim"/>
</dbReference>
<comment type="subcellular location">
    <subcellularLocation>
        <location evidence="1">Secreted</location>
    </subcellularLocation>
</comment>
<keyword evidence="4" id="KW-1185">Reference proteome</keyword>
<evidence type="ECO:0000313" key="3">
    <source>
        <dbReference type="EMBL" id="WVX47678.1"/>
    </source>
</evidence>
<accession>A0ABZ2BQD5</accession>
<gene>
    <name evidence="3" type="ORF">ROLI_007490</name>
</gene>
<dbReference type="Pfam" id="PF00353">
    <property type="entry name" value="HemolysinCabind"/>
    <property type="match status" value="5"/>
</dbReference>
<dbReference type="InterPro" id="IPR011049">
    <property type="entry name" value="Serralysin-like_metalloprot_C"/>
</dbReference>
<reference evidence="4" key="2">
    <citation type="submission" date="2024-01" db="EMBL/GenBank/DDBJ databases">
        <title>Roseobacter fucihabitans sp. nov., isolated from the brown alga Fucus spiralis.</title>
        <authorList>
            <person name="Hahnke S."/>
            <person name="Berger M."/>
            <person name="Schlingloff A."/>
            <person name="Athale I."/>
            <person name="Neumann-Schaal M."/>
            <person name="Adenaya A."/>
            <person name="Poehlein A."/>
            <person name="Daniel R."/>
            <person name="Pertersen J."/>
            <person name="Brinkhoff T."/>
        </authorList>
    </citation>
    <scope>NUCLEOTIDE SEQUENCE [LARGE SCALE GENOMIC DNA]</scope>
    <source>
        <strain evidence="4">B14</strain>
    </source>
</reference>
<dbReference type="PRINTS" id="PR00313">
    <property type="entry name" value="CABNDNGRPT"/>
</dbReference>
<dbReference type="PANTHER" id="PTHR38340">
    <property type="entry name" value="S-LAYER PROTEIN"/>
    <property type="match status" value="1"/>
</dbReference>
<proteinExistence type="predicted"/>
<dbReference type="Gene3D" id="2.150.10.10">
    <property type="entry name" value="Serralysin-like metalloprotease, C-terminal"/>
    <property type="match status" value="4"/>
</dbReference>
<dbReference type="Proteomes" id="UP001318682">
    <property type="component" value="Chromosome"/>
</dbReference>
<dbReference type="SUPFAM" id="SSF51120">
    <property type="entry name" value="beta-Roll"/>
    <property type="match status" value="3"/>
</dbReference>
<reference evidence="3 4" key="1">
    <citation type="submission" date="2015-07" db="EMBL/GenBank/DDBJ databases">
        <authorList>
            <person name="Voget S."/>
            <person name="Dogs M."/>
            <person name="Brinkhoff T.H."/>
            <person name="Daniel R."/>
        </authorList>
    </citation>
    <scope>NUCLEOTIDE SEQUENCE [LARGE SCALE GENOMIC DNA]</scope>
    <source>
        <strain evidence="3 4">B14</strain>
    </source>
</reference>